<feature type="compositionally biased region" description="Pro residues" evidence="3">
    <location>
        <begin position="167"/>
        <end position="176"/>
    </location>
</feature>
<keyword evidence="1" id="KW-0328">Glycosyltransferase</keyword>
<dbReference type="RefSeq" id="WP_378248344.1">
    <property type="nucleotide sequence ID" value="NZ_JBHSKF010000006.1"/>
</dbReference>
<dbReference type="PANTHER" id="PTHR30160">
    <property type="entry name" value="TETRAACYLDISACCHARIDE 4'-KINASE-RELATED"/>
    <property type="match status" value="1"/>
</dbReference>
<feature type="region of interest" description="Disordered" evidence="3">
    <location>
        <begin position="167"/>
        <end position="190"/>
    </location>
</feature>
<name>A0ABW0EQ97_9PSEU</name>
<reference evidence="5" key="1">
    <citation type="journal article" date="2019" name="Int. J. Syst. Evol. Microbiol.">
        <title>The Global Catalogue of Microorganisms (GCM) 10K type strain sequencing project: providing services to taxonomists for standard genome sequencing and annotation.</title>
        <authorList>
            <consortium name="The Broad Institute Genomics Platform"/>
            <consortium name="The Broad Institute Genome Sequencing Center for Infectious Disease"/>
            <person name="Wu L."/>
            <person name="Ma J."/>
        </authorList>
    </citation>
    <scope>NUCLEOTIDE SEQUENCE [LARGE SCALE GENOMIC DNA]</scope>
    <source>
        <strain evidence="5">CCUG 59778</strain>
    </source>
</reference>
<dbReference type="Proteomes" id="UP001596157">
    <property type="component" value="Unassembled WGS sequence"/>
</dbReference>
<organism evidence="4 5">
    <name type="scientific">Actinokineospora guangxiensis</name>
    <dbReference type="NCBI Taxonomy" id="1490288"/>
    <lineage>
        <taxon>Bacteria</taxon>
        <taxon>Bacillati</taxon>
        <taxon>Actinomycetota</taxon>
        <taxon>Actinomycetes</taxon>
        <taxon>Pseudonocardiales</taxon>
        <taxon>Pseudonocardiaceae</taxon>
        <taxon>Actinokineospora</taxon>
    </lineage>
</organism>
<accession>A0ABW0EQ97</accession>
<evidence type="ECO:0000256" key="1">
    <source>
        <dbReference type="ARBA" id="ARBA00022676"/>
    </source>
</evidence>
<evidence type="ECO:0000256" key="2">
    <source>
        <dbReference type="ARBA" id="ARBA00022679"/>
    </source>
</evidence>
<dbReference type="InterPro" id="IPR002201">
    <property type="entry name" value="Glyco_trans_9"/>
</dbReference>
<evidence type="ECO:0000313" key="5">
    <source>
        <dbReference type="Proteomes" id="UP001596157"/>
    </source>
</evidence>
<comment type="caution">
    <text evidence="4">The sequence shown here is derived from an EMBL/GenBank/DDBJ whole genome shotgun (WGS) entry which is preliminary data.</text>
</comment>
<dbReference type="Pfam" id="PF01075">
    <property type="entry name" value="Glyco_transf_9"/>
    <property type="match status" value="1"/>
</dbReference>
<dbReference type="EMBL" id="JBHSKF010000006">
    <property type="protein sequence ID" value="MFC5288498.1"/>
    <property type="molecule type" value="Genomic_DNA"/>
</dbReference>
<dbReference type="InterPro" id="IPR051199">
    <property type="entry name" value="LPS_LOS_Heptosyltrfase"/>
</dbReference>
<gene>
    <name evidence="4" type="ORF">ACFPM7_15665</name>
</gene>
<dbReference type="SUPFAM" id="SSF53756">
    <property type="entry name" value="UDP-Glycosyltransferase/glycogen phosphorylase"/>
    <property type="match status" value="1"/>
</dbReference>
<evidence type="ECO:0000256" key="3">
    <source>
        <dbReference type="SAM" id="MobiDB-lite"/>
    </source>
</evidence>
<evidence type="ECO:0000313" key="4">
    <source>
        <dbReference type="EMBL" id="MFC5288498.1"/>
    </source>
</evidence>
<protein>
    <submittedName>
        <fullName evidence="4">Glycosyltransferase family 9 protein</fullName>
    </submittedName>
</protein>
<dbReference type="Gene3D" id="3.40.50.2000">
    <property type="entry name" value="Glycogen Phosphorylase B"/>
    <property type="match status" value="2"/>
</dbReference>
<keyword evidence="2" id="KW-0808">Transferase</keyword>
<sequence>MTPERVCVFAHLREPGLGDLIQRNIFLALLRRAFPAADVVLVVGEHIAQRHAGYFAAHSYATRVLRCPPGHDAGGPGWAEFTADLRAESFDLCVLDPDSHGLDSRVAARCGIPSRLGFPRGETTDPWLTVPVRIARPLFGLPDLYEYASGLARAIGLPALRPSEVVPPLPRQPEPSAPAERPQVAVHPGGAKHWNRRWPAASYALLCVELAKAADLDLILIGSADEEDELAGLTARIRSDLPGARVRTECGGSLNHLADVVAAADVLVGNDSAPAHIAAAVRTPSVVLYGPTMTEFMWARAYPRQTGINLRYECQMVRNMPRGEGPVTMPCAHRCHYPYVAEDGPYPRCLSDIAVATVVDAVRRSLPER</sequence>
<dbReference type="CDD" id="cd03789">
    <property type="entry name" value="GT9_LPS_heptosyltransferase"/>
    <property type="match status" value="1"/>
</dbReference>
<proteinExistence type="predicted"/>
<keyword evidence="5" id="KW-1185">Reference proteome</keyword>